<name>A0ABP4ZFJ5_9MICO</name>
<evidence type="ECO:0000313" key="2">
    <source>
        <dbReference type="EMBL" id="GAA1855016.1"/>
    </source>
</evidence>
<dbReference type="InterPro" id="IPR050712">
    <property type="entry name" value="NAD(P)H-dep_reductase"/>
</dbReference>
<dbReference type="RefSeq" id="WP_344100148.1">
    <property type="nucleotide sequence ID" value="NZ_BAAANL010000002.1"/>
</dbReference>
<organism evidence="2 3">
    <name type="scientific">Myceligenerans crystallogenes</name>
    <dbReference type="NCBI Taxonomy" id="316335"/>
    <lineage>
        <taxon>Bacteria</taxon>
        <taxon>Bacillati</taxon>
        <taxon>Actinomycetota</taxon>
        <taxon>Actinomycetes</taxon>
        <taxon>Micrococcales</taxon>
        <taxon>Promicromonosporaceae</taxon>
        <taxon>Myceligenerans</taxon>
    </lineage>
</organism>
<keyword evidence="3" id="KW-1185">Reference proteome</keyword>
<feature type="domain" description="NADPH-dependent FMN reductase-like" evidence="1">
    <location>
        <begin position="5"/>
        <end position="147"/>
    </location>
</feature>
<accession>A0ABP4ZFJ5</accession>
<evidence type="ECO:0000259" key="1">
    <source>
        <dbReference type="Pfam" id="PF03358"/>
    </source>
</evidence>
<sequence length="183" mass="18933">MTTRKIGIVVSSSRPTRIGHKVAGWVHAQAPEGADVDLIDLAEVGLPHLADPETPRSGNYAEPSTIAWAEKIRSYDGLVITTPEYNGGYPAILKNAIDTLFAEWNGLPVGVVGYGWGAGADAARQLGEVLARVEAVVLPGPGLKFGEALTPEGEFLEAAPAAAAAALFEQIAAAAQDKAPAPA</sequence>
<dbReference type="Pfam" id="PF03358">
    <property type="entry name" value="FMN_red"/>
    <property type="match status" value="1"/>
</dbReference>
<gene>
    <name evidence="2" type="ORF">GCM10009751_09790</name>
</gene>
<dbReference type="Gene3D" id="3.40.50.360">
    <property type="match status" value="1"/>
</dbReference>
<dbReference type="EMBL" id="BAAANL010000002">
    <property type="protein sequence ID" value="GAA1855016.1"/>
    <property type="molecule type" value="Genomic_DNA"/>
</dbReference>
<comment type="caution">
    <text evidence="2">The sequence shown here is derived from an EMBL/GenBank/DDBJ whole genome shotgun (WGS) entry which is preliminary data.</text>
</comment>
<reference evidence="3" key="1">
    <citation type="journal article" date="2019" name="Int. J. Syst. Evol. Microbiol.">
        <title>The Global Catalogue of Microorganisms (GCM) 10K type strain sequencing project: providing services to taxonomists for standard genome sequencing and annotation.</title>
        <authorList>
            <consortium name="The Broad Institute Genomics Platform"/>
            <consortium name="The Broad Institute Genome Sequencing Center for Infectious Disease"/>
            <person name="Wu L."/>
            <person name="Ma J."/>
        </authorList>
    </citation>
    <scope>NUCLEOTIDE SEQUENCE [LARGE SCALE GENOMIC DNA]</scope>
    <source>
        <strain evidence="3">JCM 14326</strain>
    </source>
</reference>
<dbReference type="PANTHER" id="PTHR30543">
    <property type="entry name" value="CHROMATE REDUCTASE"/>
    <property type="match status" value="1"/>
</dbReference>
<dbReference type="InterPro" id="IPR005025">
    <property type="entry name" value="FMN_Rdtase-like_dom"/>
</dbReference>
<protein>
    <submittedName>
        <fullName evidence="2">NAD(P)H-dependent oxidoreductase</fullName>
    </submittedName>
</protein>
<evidence type="ECO:0000313" key="3">
    <source>
        <dbReference type="Proteomes" id="UP001501094"/>
    </source>
</evidence>
<proteinExistence type="predicted"/>
<dbReference type="SUPFAM" id="SSF52218">
    <property type="entry name" value="Flavoproteins"/>
    <property type="match status" value="1"/>
</dbReference>
<dbReference type="PANTHER" id="PTHR30543:SF21">
    <property type="entry name" value="NAD(P)H-DEPENDENT FMN REDUCTASE LOT6"/>
    <property type="match status" value="1"/>
</dbReference>
<dbReference type="Proteomes" id="UP001501094">
    <property type="component" value="Unassembled WGS sequence"/>
</dbReference>
<dbReference type="InterPro" id="IPR029039">
    <property type="entry name" value="Flavoprotein-like_sf"/>
</dbReference>